<feature type="non-terminal residue" evidence="10">
    <location>
        <position position="557"/>
    </location>
</feature>
<dbReference type="SUPFAM" id="SSF50978">
    <property type="entry name" value="WD40 repeat-like"/>
    <property type="match status" value="1"/>
</dbReference>
<comment type="subcellular location">
    <subcellularLocation>
        <location evidence="1">Nucleus</location>
    </subcellularLocation>
</comment>
<evidence type="ECO:0000313" key="11">
    <source>
        <dbReference type="Proteomes" id="UP001445076"/>
    </source>
</evidence>
<accession>A0AAW0W742</accession>
<dbReference type="PROSITE" id="PS50082">
    <property type="entry name" value="WD_REPEATS_2"/>
    <property type="match status" value="1"/>
</dbReference>
<comment type="function">
    <text evidence="6">Required for the Mettl1-dependent formation of N(7)-methylguanine at position 46 (m7G46) in tRNA. In the Mettl1-wuho methyltransferase complex, it is required to stabilize and induce conformational changes of the catalytic subunit. Required for binding of nanos mRNA and repression of translation by the mei-P26-bgcn-bam-sxl complex. May cooperate with mei-P26 and nanos to derepress the BMP signaling pathway. May cooperate with mei-P26 to suppress expression of a subset of microRNAs. May cooperate with mei-P26 to regulate bam expression levels in germline cells during gametogenesis. Required to promote mitosis to meiosis transition during gametogenesis. May regulate germline cell division in part by regulating ribosome biogenesis.</text>
</comment>
<feature type="compositionally biased region" description="Basic and acidic residues" evidence="9">
    <location>
        <begin position="173"/>
        <end position="193"/>
    </location>
</feature>
<dbReference type="GO" id="GO:0005634">
    <property type="term" value="C:nucleus"/>
    <property type="evidence" value="ECO:0007669"/>
    <property type="project" value="UniProtKB-SubCell"/>
</dbReference>
<evidence type="ECO:0000256" key="1">
    <source>
        <dbReference type="ARBA" id="ARBA00004123"/>
    </source>
</evidence>
<dbReference type="InterPro" id="IPR015943">
    <property type="entry name" value="WD40/YVTN_repeat-like_dom_sf"/>
</dbReference>
<keyword evidence="5" id="KW-0539">Nucleus</keyword>
<keyword evidence="11" id="KW-1185">Reference proteome</keyword>
<dbReference type="GO" id="GO:0043527">
    <property type="term" value="C:tRNA methyltransferase complex"/>
    <property type="evidence" value="ECO:0007669"/>
    <property type="project" value="TreeGrafter"/>
</dbReference>
<dbReference type="PANTHER" id="PTHR16288:SF0">
    <property type="entry name" value="TRNA (GUANINE-N(7)-)-METHYLTRANSFERASE NON-CATALYTIC SUBUNIT WDR4"/>
    <property type="match status" value="1"/>
</dbReference>
<evidence type="ECO:0000256" key="3">
    <source>
        <dbReference type="ARBA" id="ARBA00022694"/>
    </source>
</evidence>
<proteinExistence type="inferred from homology"/>
<evidence type="ECO:0000256" key="2">
    <source>
        <dbReference type="ARBA" id="ARBA00022574"/>
    </source>
</evidence>
<dbReference type="InterPro" id="IPR028884">
    <property type="entry name" value="Trm82"/>
</dbReference>
<dbReference type="EMBL" id="JARKIK010000085">
    <property type="protein sequence ID" value="KAK8724461.1"/>
    <property type="molecule type" value="Genomic_DNA"/>
</dbReference>
<dbReference type="Pfam" id="PF00400">
    <property type="entry name" value="WD40"/>
    <property type="match status" value="1"/>
</dbReference>
<dbReference type="PANTHER" id="PTHR16288">
    <property type="entry name" value="WD40 REPEAT PROTEIN 4"/>
    <property type="match status" value="1"/>
</dbReference>
<evidence type="ECO:0000313" key="10">
    <source>
        <dbReference type="EMBL" id="KAK8724461.1"/>
    </source>
</evidence>
<protein>
    <recommendedName>
        <fullName evidence="12">tRNA (guanine-N(7)-)-methyltransferase non-catalytic subunit</fullName>
    </recommendedName>
</protein>
<dbReference type="GO" id="GO:0036265">
    <property type="term" value="P:RNA (guanine-N7)-methylation"/>
    <property type="evidence" value="ECO:0007669"/>
    <property type="project" value="InterPro"/>
</dbReference>
<gene>
    <name evidence="10" type="ORF">OTU49_011082</name>
</gene>
<reference evidence="10 11" key="1">
    <citation type="journal article" date="2024" name="BMC Genomics">
        <title>Genome assembly of redclaw crayfish (Cherax quadricarinatus) provides insights into its immune adaptation and hypoxia tolerance.</title>
        <authorList>
            <person name="Liu Z."/>
            <person name="Zheng J."/>
            <person name="Li H."/>
            <person name="Fang K."/>
            <person name="Wang S."/>
            <person name="He J."/>
            <person name="Zhou D."/>
            <person name="Weng S."/>
            <person name="Chi M."/>
            <person name="Gu Z."/>
            <person name="He J."/>
            <person name="Li F."/>
            <person name="Wang M."/>
        </authorList>
    </citation>
    <scope>NUCLEOTIDE SEQUENCE [LARGE SCALE GENOMIC DNA]</scope>
    <source>
        <strain evidence="10">ZL_2023a</strain>
    </source>
</reference>
<dbReference type="Proteomes" id="UP001445076">
    <property type="component" value="Unassembled WGS sequence"/>
</dbReference>
<evidence type="ECO:0008006" key="12">
    <source>
        <dbReference type="Google" id="ProtNLM"/>
    </source>
</evidence>
<dbReference type="GO" id="GO:0006400">
    <property type="term" value="P:tRNA modification"/>
    <property type="evidence" value="ECO:0007669"/>
    <property type="project" value="TreeGrafter"/>
</dbReference>
<dbReference type="Gene3D" id="2.130.10.10">
    <property type="entry name" value="YVTN repeat-like/Quinoprotein amine dehydrogenase"/>
    <property type="match status" value="2"/>
</dbReference>
<organism evidence="10 11">
    <name type="scientific">Cherax quadricarinatus</name>
    <name type="common">Australian red claw crayfish</name>
    <dbReference type="NCBI Taxonomy" id="27406"/>
    <lineage>
        <taxon>Eukaryota</taxon>
        <taxon>Metazoa</taxon>
        <taxon>Ecdysozoa</taxon>
        <taxon>Arthropoda</taxon>
        <taxon>Crustacea</taxon>
        <taxon>Multicrustacea</taxon>
        <taxon>Malacostraca</taxon>
        <taxon>Eumalacostraca</taxon>
        <taxon>Eucarida</taxon>
        <taxon>Decapoda</taxon>
        <taxon>Pleocyemata</taxon>
        <taxon>Astacidea</taxon>
        <taxon>Parastacoidea</taxon>
        <taxon>Parastacidae</taxon>
        <taxon>Cherax</taxon>
    </lineage>
</organism>
<name>A0AAW0W742_CHEQU</name>
<evidence type="ECO:0000256" key="7">
    <source>
        <dbReference type="ARBA" id="ARBA00093542"/>
    </source>
</evidence>
<dbReference type="HAMAP" id="MF_03056">
    <property type="entry name" value="TRM82"/>
    <property type="match status" value="1"/>
</dbReference>
<dbReference type="InterPro" id="IPR036322">
    <property type="entry name" value="WD40_repeat_dom_sf"/>
</dbReference>
<evidence type="ECO:0000256" key="4">
    <source>
        <dbReference type="ARBA" id="ARBA00022737"/>
    </source>
</evidence>
<feature type="repeat" description="WD" evidence="8">
    <location>
        <begin position="328"/>
        <end position="370"/>
    </location>
</feature>
<evidence type="ECO:0000256" key="6">
    <source>
        <dbReference type="ARBA" id="ARBA00093337"/>
    </source>
</evidence>
<dbReference type="GO" id="GO:0005829">
    <property type="term" value="C:cytosol"/>
    <property type="evidence" value="ECO:0007669"/>
    <property type="project" value="TreeGrafter"/>
</dbReference>
<dbReference type="SMART" id="SM00320">
    <property type="entry name" value="WD40"/>
    <property type="match status" value="4"/>
</dbReference>
<keyword evidence="2 8" id="KW-0853">WD repeat</keyword>
<dbReference type="InterPro" id="IPR001680">
    <property type="entry name" value="WD40_rpt"/>
</dbReference>
<keyword evidence="4" id="KW-0677">Repeat</keyword>
<dbReference type="PROSITE" id="PS50294">
    <property type="entry name" value="WD_REPEATS_REGION"/>
    <property type="match status" value="1"/>
</dbReference>
<dbReference type="AlphaFoldDB" id="A0AAW0W742"/>
<feature type="compositionally biased region" description="Basic and acidic residues" evidence="9">
    <location>
        <begin position="200"/>
        <end position="277"/>
    </location>
</feature>
<comment type="caution">
    <text evidence="10">The sequence shown here is derived from an EMBL/GenBank/DDBJ whole genome shotgun (WGS) entry which is preliminary data.</text>
</comment>
<comment type="subunit">
    <text evidence="7">Forms a heterodimer with the catalytic subunit Mettl1. Interacts with mei-P26 and weakly interacts with bgcn; required for the function or formation of the mei-P26-bgcn-bam-sxl complex. Interacts with nanos; may be involved in mei-P26-dependent derepression of the BMP signaling pathway. Interacts with Myc; the interaction may be mediated by mei-P26 and may be involved in the regulation of ribosome biogenesis.</text>
</comment>
<keyword evidence="3" id="KW-0819">tRNA processing</keyword>
<sequence>MGLIEVAQNFTAIVCGSDVLIYNNRNSKNQKLDPVSDNENHENSKVKILNQDSIDEKHKNSKTQINDPFRKYESFNVSENQKAKEGNSNGGSSNKTNSLYSIVSVKASRDGQYLAIAFEEKSAVVWCTKTWTRLCIHRLVKRPMAIAITSDSSTLLVADKSGDVYSFPLKGSQPKDKQDRLSEQEKNEGKGEENQEENNEGEREKYQEKNNGEREKDREENNGEREKDQEENNRGEREKDQEENNKRGREKDQEENNKGGREKDQEENNKGEKEKEVTPVTPKPILGHLSMLLDMAITEDDKYIITCDRDEKIRVSHYPNSYNIVSFCLGHKEFVTQVELLPQNNNLLLSCSGDGTLILWDYLQGECLAELDTREYTPCDLLHMYEEDRKQNEKSESFKKFLPDFPGVKHFAVRSINATQHIVAVVLDRVPAILLFQIDVPNMTPIVVKELEDQPGEVAWLQSGELIHVHEFSRDIITVSELQNNDLKPVAEHPLVSLGRRCAGLFNGVYDGPDFDVLYKQQYDNVADYMKKKQKRLAVEKAAQDGIIVPFKKGRWS</sequence>
<evidence type="ECO:0000256" key="5">
    <source>
        <dbReference type="ARBA" id="ARBA00023242"/>
    </source>
</evidence>
<feature type="region of interest" description="Disordered" evidence="9">
    <location>
        <begin position="165"/>
        <end position="282"/>
    </location>
</feature>
<evidence type="ECO:0000256" key="8">
    <source>
        <dbReference type="PROSITE-ProRule" id="PRU00221"/>
    </source>
</evidence>
<evidence type="ECO:0000256" key="9">
    <source>
        <dbReference type="SAM" id="MobiDB-lite"/>
    </source>
</evidence>